<feature type="domain" description="Aminoglycoside phosphotransferase" evidence="1">
    <location>
        <begin position="27"/>
        <end position="266"/>
    </location>
</feature>
<dbReference type="Proteomes" id="UP001197974">
    <property type="component" value="Chromosome"/>
</dbReference>
<protein>
    <submittedName>
        <fullName evidence="2">Aminoglycoside phosphotransferase family protein</fullName>
        <ecNumber evidence="2">2.7.1.-</ecNumber>
    </submittedName>
</protein>
<dbReference type="GO" id="GO:0016740">
    <property type="term" value="F:transferase activity"/>
    <property type="evidence" value="ECO:0007669"/>
    <property type="project" value="UniProtKB-KW"/>
</dbReference>
<keyword evidence="2" id="KW-0808">Transferase</keyword>
<dbReference type="EMBL" id="CP129013">
    <property type="protein sequence ID" value="WLR42312.1"/>
    <property type="molecule type" value="Genomic_DNA"/>
</dbReference>
<gene>
    <name evidence="2" type="ORF">LC087_16590</name>
</gene>
<evidence type="ECO:0000313" key="3">
    <source>
        <dbReference type="Proteomes" id="UP001197974"/>
    </source>
</evidence>
<sequence>MGDISYKLDFKDICRTSLLGELVNEPKPISGGLLHRMFSVETTQGKYAVKLLNPEIMKRPNALRNYVNAEKIAYFLSKNIPALSTRNTTDDFIQNVNGQYYLVFNWIEGVTLNQVNINNSHCEKIGGILADIHKTDFSELKITNDKHENNHLINWDYYLQRGKKQYMEWVDILSLNFDNLKGWNLAANEAEDVLASNMVISHRDLDSKNVMWNFDKPVLIDWESAGFINPHHDLVETAIYWSTKEKGEIDKQKFCTFIQSYQTRYGQVNADWRKVLSLGFLGKLDWLEYSLKRSLGIECTDEEDKKMGTEQVTATINEIRSYADQIPILLNWLKNEL</sequence>
<dbReference type="Gene3D" id="3.90.1200.10">
    <property type="match status" value="1"/>
</dbReference>
<dbReference type="SUPFAM" id="SSF56112">
    <property type="entry name" value="Protein kinase-like (PK-like)"/>
    <property type="match status" value="1"/>
</dbReference>
<dbReference type="InterPro" id="IPR051678">
    <property type="entry name" value="AGP_Transferase"/>
</dbReference>
<organism evidence="2 3">
    <name type="scientific">Bacillus carboniphilus</name>
    <dbReference type="NCBI Taxonomy" id="86663"/>
    <lineage>
        <taxon>Bacteria</taxon>
        <taxon>Bacillati</taxon>
        <taxon>Bacillota</taxon>
        <taxon>Bacilli</taxon>
        <taxon>Bacillales</taxon>
        <taxon>Bacillaceae</taxon>
        <taxon>Bacillus</taxon>
    </lineage>
</organism>
<dbReference type="InterPro" id="IPR002575">
    <property type="entry name" value="Aminoglycoside_PTrfase"/>
</dbReference>
<reference evidence="2 3" key="1">
    <citation type="submission" date="2023-06" db="EMBL/GenBank/DDBJ databases">
        <title>Five Gram-positive bacteria isolated from mangrove sediments in Shenzhen, Guangdong, China.</title>
        <authorList>
            <person name="Yu S."/>
            <person name="Zheng W."/>
            <person name="Huang Y."/>
        </authorList>
    </citation>
    <scope>NUCLEOTIDE SEQUENCE [LARGE SCALE GENOMIC DNA]</scope>
    <source>
        <strain evidence="2 3">SaN35-3</strain>
    </source>
</reference>
<accession>A0ABY9JSI5</accession>
<name>A0ABY9JSI5_9BACI</name>
<dbReference type="RefSeq" id="WP_226543213.1">
    <property type="nucleotide sequence ID" value="NZ_CP129013.1"/>
</dbReference>
<proteinExistence type="predicted"/>
<dbReference type="Pfam" id="PF01636">
    <property type="entry name" value="APH"/>
    <property type="match status" value="1"/>
</dbReference>
<dbReference type="InterPro" id="IPR011009">
    <property type="entry name" value="Kinase-like_dom_sf"/>
</dbReference>
<dbReference type="PANTHER" id="PTHR21310">
    <property type="entry name" value="AMINOGLYCOSIDE PHOSPHOTRANSFERASE-RELATED-RELATED"/>
    <property type="match status" value="1"/>
</dbReference>
<dbReference type="EC" id="2.7.1.-" evidence="2"/>
<keyword evidence="3" id="KW-1185">Reference proteome</keyword>
<evidence type="ECO:0000259" key="1">
    <source>
        <dbReference type="Pfam" id="PF01636"/>
    </source>
</evidence>
<evidence type="ECO:0000313" key="2">
    <source>
        <dbReference type="EMBL" id="WLR42312.1"/>
    </source>
</evidence>